<keyword evidence="2" id="KW-0408">Iron</keyword>
<feature type="region of interest" description="Disordered" evidence="4">
    <location>
        <begin position="1"/>
        <end position="47"/>
    </location>
</feature>
<evidence type="ECO:0000259" key="5">
    <source>
        <dbReference type="PROSITE" id="PS51918"/>
    </source>
</evidence>
<evidence type="ECO:0000256" key="2">
    <source>
        <dbReference type="ARBA" id="ARBA00023004"/>
    </source>
</evidence>
<dbReference type="Proteomes" id="UP001484239">
    <property type="component" value="Unassembled WGS sequence"/>
</dbReference>
<evidence type="ECO:0000256" key="1">
    <source>
        <dbReference type="ARBA" id="ARBA00022723"/>
    </source>
</evidence>
<dbReference type="InterPro" id="IPR006638">
    <property type="entry name" value="Elp3/MiaA/NifB-like_rSAM"/>
</dbReference>
<protein>
    <submittedName>
        <fullName evidence="6">PA0069 family radical SAM protein</fullName>
    </submittedName>
</protein>
<dbReference type="InterPro" id="IPR040086">
    <property type="entry name" value="MJ0683-like"/>
</dbReference>
<evidence type="ECO:0000256" key="3">
    <source>
        <dbReference type="ARBA" id="ARBA00023014"/>
    </source>
</evidence>
<organism evidence="6 7">
    <name type="scientific">Gaopeijia maritima</name>
    <dbReference type="NCBI Taxonomy" id="3119007"/>
    <lineage>
        <taxon>Bacteria</taxon>
        <taxon>Pseudomonadati</taxon>
        <taxon>Gemmatimonadota</taxon>
        <taxon>Longimicrobiia</taxon>
        <taxon>Gaopeijiales</taxon>
        <taxon>Gaopeijiaceae</taxon>
        <taxon>Gaopeijia</taxon>
    </lineage>
</organism>
<feature type="compositionally biased region" description="Low complexity" evidence="4">
    <location>
        <begin position="13"/>
        <end position="23"/>
    </location>
</feature>
<dbReference type="PANTHER" id="PTHR43432:SF3">
    <property type="entry name" value="SLR0285 PROTEIN"/>
    <property type="match status" value="1"/>
</dbReference>
<gene>
    <name evidence="6" type="ORF">WI372_15605</name>
</gene>
<keyword evidence="1" id="KW-0479">Metal-binding</keyword>
<sequence>MARSLPSLPPPSGRSRPGRGTPLNPASRFDPLDVEPEPGSEVDQPSTATRFFRDASRSVLVHNDSPDVGASVGLNPYRGCEHGCVYCFARPNHEYLGFSAGLDFESRIMVKHRAPELLREQLRRPGWTPRTIMLSGATDPWQPVERRLRVTRRCLEVFAEARHPVGVITKNDGVVRDLDLLLSLAEHDAVAVTLSITTLRRDLQKVMEPRTSTPRARLTAIRTLAEAGIPVGVNLAPVIPGLTDEEIPAILEAAREAGAQWAGYILLRLPHGVSDLFDDWLQAWYPDRRDRVLNRLREVYGGKLYDATYGVRGRGRGVFADQLRALFRTTASRLGYVPPPELNTTAFRRPAPEGQLTLF</sequence>
<keyword evidence="3" id="KW-0411">Iron-sulfur</keyword>
<dbReference type="CDD" id="cd01335">
    <property type="entry name" value="Radical_SAM"/>
    <property type="match status" value="1"/>
</dbReference>
<dbReference type="InterPro" id="IPR058240">
    <property type="entry name" value="rSAM_sf"/>
</dbReference>
<dbReference type="NCBIfam" id="NF033668">
    <property type="entry name" value="rSAM_PA0069"/>
    <property type="match status" value="1"/>
</dbReference>
<evidence type="ECO:0000256" key="4">
    <source>
        <dbReference type="SAM" id="MobiDB-lite"/>
    </source>
</evidence>
<dbReference type="SFLD" id="SFLDS00029">
    <property type="entry name" value="Radical_SAM"/>
    <property type="match status" value="1"/>
</dbReference>
<dbReference type="InterPro" id="IPR007197">
    <property type="entry name" value="rSAM"/>
</dbReference>
<proteinExistence type="predicted"/>
<name>A0ABU9ECI3_9BACT</name>
<accession>A0ABU9ECI3</accession>
<dbReference type="Pfam" id="PF04055">
    <property type="entry name" value="Radical_SAM"/>
    <property type="match status" value="1"/>
</dbReference>
<dbReference type="PANTHER" id="PTHR43432">
    <property type="entry name" value="SLR0285 PROTEIN"/>
    <property type="match status" value="1"/>
</dbReference>
<dbReference type="Gene3D" id="3.80.30.30">
    <property type="match status" value="1"/>
</dbReference>
<keyword evidence="7" id="KW-1185">Reference proteome</keyword>
<dbReference type="PROSITE" id="PS51918">
    <property type="entry name" value="RADICAL_SAM"/>
    <property type="match status" value="1"/>
</dbReference>
<dbReference type="SMART" id="SM00729">
    <property type="entry name" value="Elp3"/>
    <property type="match status" value="1"/>
</dbReference>
<feature type="domain" description="Radical SAM core" evidence="5">
    <location>
        <begin position="66"/>
        <end position="303"/>
    </location>
</feature>
<reference evidence="6 7" key="1">
    <citation type="submission" date="2024-02" db="EMBL/GenBank/DDBJ databases">
        <title>A novel Gemmatimonadota bacterium.</title>
        <authorList>
            <person name="Du Z.-J."/>
            <person name="Ye Y.-Q."/>
        </authorList>
    </citation>
    <scope>NUCLEOTIDE SEQUENCE [LARGE SCALE GENOMIC DNA]</scope>
    <source>
        <strain evidence="6 7">DH-20</strain>
    </source>
</reference>
<evidence type="ECO:0000313" key="6">
    <source>
        <dbReference type="EMBL" id="MEK9502419.1"/>
    </source>
</evidence>
<evidence type="ECO:0000313" key="7">
    <source>
        <dbReference type="Proteomes" id="UP001484239"/>
    </source>
</evidence>
<dbReference type="RefSeq" id="WP_405283946.1">
    <property type="nucleotide sequence ID" value="NZ_CP144380.1"/>
</dbReference>
<comment type="caution">
    <text evidence="6">The sequence shown here is derived from an EMBL/GenBank/DDBJ whole genome shotgun (WGS) entry which is preliminary data.</text>
</comment>
<dbReference type="SUPFAM" id="SSF102114">
    <property type="entry name" value="Radical SAM enzymes"/>
    <property type="match status" value="1"/>
</dbReference>
<dbReference type="SFLD" id="SFLDG01084">
    <property type="entry name" value="Uncharacterised_Radical_SAM_Su"/>
    <property type="match status" value="1"/>
</dbReference>
<dbReference type="EMBL" id="JBBHLI010000011">
    <property type="protein sequence ID" value="MEK9502419.1"/>
    <property type="molecule type" value="Genomic_DNA"/>
</dbReference>